<keyword evidence="1" id="KW-0812">Transmembrane</keyword>
<dbReference type="AlphaFoldDB" id="A0A0C9WUQ4"/>
<sequence>MPVAVWTYPAGAGTIMMPLTPNNKYMAIIMFSGGSNVPTDQWRVPDFNAIETPTSASCVQITHDVSGKYRDAEPSPEPRVLTSLILLLGQTIAALNGYCWLLKRYLGHRPVVCRRSDSDSTHLRSQSGNRKTMVERWFFSQYHS</sequence>
<organism evidence="2 3">
    <name type="scientific">Laccaria amethystina LaAM-08-1</name>
    <dbReference type="NCBI Taxonomy" id="1095629"/>
    <lineage>
        <taxon>Eukaryota</taxon>
        <taxon>Fungi</taxon>
        <taxon>Dikarya</taxon>
        <taxon>Basidiomycota</taxon>
        <taxon>Agaricomycotina</taxon>
        <taxon>Agaricomycetes</taxon>
        <taxon>Agaricomycetidae</taxon>
        <taxon>Agaricales</taxon>
        <taxon>Agaricineae</taxon>
        <taxon>Hydnangiaceae</taxon>
        <taxon>Laccaria</taxon>
    </lineage>
</organism>
<proteinExistence type="predicted"/>
<dbReference type="EMBL" id="KN838919">
    <property type="protein sequence ID" value="KIJ92313.1"/>
    <property type="molecule type" value="Genomic_DNA"/>
</dbReference>
<name>A0A0C9WUQ4_9AGAR</name>
<evidence type="ECO:0000256" key="1">
    <source>
        <dbReference type="SAM" id="Phobius"/>
    </source>
</evidence>
<reference evidence="2 3" key="1">
    <citation type="submission" date="2014-04" db="EMBL/GenBank/DDBJ databases">
        <authorList>
            <consortium name="DOE Joint Genome Institute"/>
            <person name="Kuo A."/>
            <person name="Kohler A."/>
            <person name="Nagy L.G."/>
            <person name="Floudas D."/>
            <person name="Copeland A."/>
            <person name="Barry K.W."/>
            <person name="Cichocki N."/>
            <person name="Veneault-Fourrey C."/>
            <person name="LaButti K."/>
            <person name="Lindquist E.A."/>
            <person name="Lipzen A."/>
            <person name="Lundell T."/>
            <person name="Morin E."/>
            <person name="Murat C."/>
            <person name="Sun H."/>
            <person name="Tunlid A."/>
            <person name="Henrissat B."/>
            <person name="Grigoriev I.V."/>
            <person name="Hibbett D.S."/>
            <person name="Martin F."/>
            <person name="Nordberg H.P."/>
            <person name="Cantor M.N."/>
            <person name="Hua S.X."/>
        </authorList>
    </citation>
    <scope>NUCLEOTIDE SEQUENCE [LARGE SCALE GENOMIC DNA]</scope>
    <source>
        <strain evidence="2 3">LaAM-08-1</strain>
    </source>
</reference>
<gene>
    <name evidence="2" type="ORF">K443DRAFT_649751</name>
</gene>
<reference evidence="3" key="2">
    <citation type="submission" date="2015-01" db="EMBL/GenBank/DDBJ databases">
        <title>Evolutionary Origins and Diversification of the Mycorrhizal Mutualists.</title>
        <authorList>
            <consortium name="DOE Joint Genome Institute"/>
            <consortium name="Mycorrhizal Genomics Consortium"/>
            <person name="Kohler A."/>
            <person name="Kuo A."/>
            <person name="Nagy L.G."/>
            <person name="Floudas D."/>
            <person name="Copeland A."/>
            <person name="Barry K.W."/>
            <person name="Cichocki N."/>
            <person name="Veneault-Fourrey C."/>
            <person name="LaButti K."/>
            <person name="Lindquist E.A."/>
            <person name="Lipzen A."/>
            <person name="Lundell T."/>
            <person name="Morin E."/>
            <person name="Murat C."/>
            <person name="Riley R."/>
            <person name="Ohm R."/>
            <person name="Sun H."/>
            <person name="Tunlid A."/>
            <person name="Henrissat B."/>
            <person name="Grigoriev I.V."/>
            <person name="Hibbett D.S."/>
            <person name="Martin F."/>
        </authorList>
    </citation>
    <scope>NUCLEOTIDE SEQUENCE [LARGE SCALE GENOMIC DNA]</scope>
    <source>
        <strain evidence="3">LaAM-08-1</strain>
    </source>
</reference>
<dbReference type="HOGENOM" id="CLU_1796783_0_0_1"/>
<dbReference type="Proteomes" id="UP000054477">
    <property type="component" value="Unassembled WGS sequence"/>
</dbReference>
<dbReference type="STRING" id="1095629.A0A0C9WUQ4"/>
<feature type="transmembrane region" description="Helical" evidence="1">
    <location>
        <begin position="80"/>
        <end position="101"/>
    </location>
</feature>
<keyword evidence="1" id="KW-1133">Transmembrane helix</keyword>
<protein>
    <submittedName>
        <fullName evidence="2">Copper radical oxidase</fullName>
    </submittedName>
</protein>
<keyword evidence="1" id="KW-0472">Membrane</keyword>
<keyword evidence="3" id="KW-1185">Reference proteome</keyword>
<evidence type="ECO:0000313" key="2">
    <source>
        <dbReference type="EMBL" id="KIJ92313.1"/>
    </source>
</evidence>
<accession>A0A0C9WUQ4</accession>
<dbReference type="OrthoDB" id="2019572at2759"/>
<evidence type="ECO:0000313" key="3">
    <source>
        <dbReference type="Proteomes" id="UP000054477"/>
    </source>
</evidence>